<keyword evidence="1" id="KW-0472">Membrane</keyword>
<dbReference type="GeneID" id="104596513"/>
<keyword evidence="1" id="KW-1133">Transmembrane helix</keyword>
<accession>A0A1U8A426</accession>
<dbReference type="OMA" id="DDMDGYM"/>
<dbReference type="InterPro" id="IPR046625">
    <property type="entry name" value="DUF6737"/>
</dbReference>
<evidence type="ECO:0000313" key="4">
    <source>
        <dbReference type="RefSeq" id="XP_010256008.1"/>
    </source>
</evidence>
<evidence type="ECO:0000259" key="2">
    <source>
        <dbReference type="Pfam" id="PF20522"/>
    </source>
</evidence>
<evidence type="ECO:0000256" key="1">
    <source>
        <dbReference type="SAM" id="Phobius"/>
    </source>
</evidence>
<dbReference type="AlphaFoldDB" id="A0A1U8A426"/>
<sequence length="169" mass="19648">MGTLSFFPLHVSSLLRHHHCSSKTHLVNLVFSPKISSIKLTPKDFCNQITVARCNRNDLNESRFVDENGVVEDMDGYMNYLSLEYDSVWDTKPSWCQPWTIMFTGLLVITFSWLILHSLPVTIVVLSLICVWWYLFLYAYPKAYSDMIAERREKVRSGVEDTFGLRKSQ</sequence>
<dbReference type="STRING" id="4432.A0A1U8A426"/>
<keyword evidence="1" id="KW-0812">Transmembrane</keyword>
<dbReference type="eggNOG" id="ENOG502RZ63">
    <property type="taxonomic scope" value="Eukaryota"/>
</dbReference>
<dbReference type="RefSeq" id="XP_010256008.1">
    <property type="nucleotide sequence ID" value="XM_010257706.2"/>
</dbReference>
<feature type="domain" description="DUF6737" evidence="2">
    <location>
        <begin position="87"/>
        <end position="143"/>
    </location>
</feature>
<dbReference type="PANTHER" id="PTHR36046">
    <property type="entry name" value="PROTEIN, PUTATIVE-RELATED"/>
    <property type="match status" value="1"/>
</dbReference>
<protein>
    <submittedName>
        <fullName evidence="4">Uncharacterized protein LOC104596513 isoform X1</fullName>
    </submittedName>
</protein>
<proteinExistence type="predicted"/>
<dbReference type="Pfam" id="PF20522">
    <property type="entry name" value="DUF6737"/>
    <property type="match status" value="1"/>
</dbReference>
<dbReference type="OrthoDB" id="1747990at2759"/>
<feature type="transmembrane region" description="Helical" evidence="1">
    <location>
        <begin position="122"/>
        <end position="141"/>
    </location>
</feature>
<keyword evidence="3" id="KW-1185">Reference proteome</keyword>
<dbReference type="PANTHER" id="PTHR36046:SF1">
    <property type="entry name" value="DUF6737 DOMAIN-CONTAINING PROTEIN"/>
    <property type="match status" value="1"/>
</dbReference>
<gene>
    <name evidence="4" type="primary">LOC104596513</name>
</gene>
<dbReference type="FunCoup" id="A0A1U8A426">
    <property type="interactions" value="2038"/>
</dbReference>
<organism evidence="3 4">
    <name type="scientific">Nelumbo nucifera</name>
    <name type="common">Sacred lotus</name>
    <dbReference type="NCBI Taxonomy" id="4432"/>
    <lineage>
        <taxon>Eukaryota</taxon>
        <taxon>Viridiplantae</taxon>
        <taxon>Streptophyta</taxon>
        <taxon>Embryophyta</taxon>
        <taxon>Tracheophyta</taxon>
        <taxon>Spermatophyta</taxon>
        <taxon>Magnoliopsida</taxon>
        <taxon>Proteales</taxon>
        <taxon>Nelumbonaceae</taxon>
        <taxon>Nelumbo</taxon>
    </lineage>
</organism>
<dbReference type="KEGG" id="nnu:104596513"/>
<evidence type="ECO:0000313" key="3">
    <source>
        <dbReference type="Proteomes" id="UP000189703"/>
    </source>
</evidence>
<dbReference type="Proteomes" id="UP000189703">
    <property type="component" value="Unplaced"/>
</dbReference>
<reference evidence="4" key="1">
    <citation type="submission" date="2025-08" db="UniProtKB">
        <authorList>
            <consortium name="RefSeq"/>
        </authorList>
    </citation>
    <scope>IDENTIFICATION</scope>
</reference>
<name>A0A1U8A426_NELNU</name>
<dbReference type="InParanoid" id="A0A1U8A426"/>